<dbReference type="Proteomes" id="UP000601108">
    <property type="component" value="Unassembled WGS sequence"/>
</dbReference>
<keyword evidence="2" id="KW-1185">Reference proteome</keyword>
<accession>A0A918JY52</accession>
<name>A0A918JY52_9FLAO</name>
<evidence type="ECO:0000313" key="1">
    <source>
        <dbReference type="EMBL" id="GGX34905.1"/>
    </source>
</evidence>
<sequence>MQDEEFAPTNFNEEPRYVFGSAQVYNKKDNQQKHLTSIFTVHRHGQRTNVLDVKLLDTTKEQAMQKPRIIAKNSIKMLQSYNPKL</sequence>
<evidence type="ECO:0000313" key="2">
    <source>
        <dbReference type="Proteomes" id="UP000601108"/>
    </source>
</evidence>
<reference evidence="1 2" key="1">
    <citation type="journal article" date="2014" name="Int. J. Syst. Evol. Microbiol.">
        <title>Complete genome sequence of Corynebacterium casei LMG S-19264T (=DSM 44701T), isolated from a smear-ripened cheese.</title>
        <authorList>
            <consortium name="US DOE Joint Genome Institute (JGI-PGF)"/>
            <person name="Walter F."/>
            <person name="Albersmeier A."/>
            <person name="Kalinowski J."/>
            <person name="Ruckert C."/>
        </authorList>
    </citation>
    <scope>NUCLEOTIDE SEQUENCE [LARGE SCALE GENOMIC DNA]</scope>
    <source>
        <strain evidence="1 2">KCTC 12285</strain>
    </source>
</reference>
<gene>
    <name evidence="1" type="ORF">GCM10007384_39240</name>
</gene>
<dbReference type="EMBL" id="BMWS01000050">
    <property type="protein sequence ID" value="GGX34905.1"/>
    <property type="molecule type" value="Genomic_DNA"/>
</dbReference>
<dbReference type="AlphaFoldDB" id="A0A918JY52"/>
<comment type="caution">
    <text evidence="1">The sequence shown here is derived from an EMBL/GenBank/DDBJ whole genome shotgun (WGS) entry which is preliminary data.</text>
</comment>
<proteinExistence type="predicted"/>
<organism evidence="1 2">
    <name type="scientific">Aquimarina muelleri</name>
    <dbReference type="NCBI Taxonomy" id="279356"/>
    <lineage>
        <taxon>Bacteria</taxon>
        <taxon>Pseudomonadati</taxon>
        <taxon>Bacteroidota</taxon>
        <taxon>Flavobacteriia</taxon>
        <taxon>Flavobacteriales</taxon>
        <taxon>Flavobacteriaceae</taxon>
        <taxon>Aquimarina</taxon>
    </lineage>
</organism>
<protein>
    <submittedName>
        <fullName evidence="1">Uncharacterized protein</fullName>
    </submittedName>
</protein>